<dbReference type="EMBL" id="CAUYUJ010014515">
    <property type="protein sequence ID" value="CAK0842281.1"/>
    <property type="molecule type" value="Genomic_DNA"/>
</dbReference>
<name>A0ABN9TAI6_9DINO</name>
<dbReference type="InterPro" id="IPR050145">
    <property type="entry name" value="Centrin_CML-like"/>
</dbReference>
<dbReference type="SUPFAM" id="SSF47473">
    <property type="entry name" value="EF-hand"/>
    <property type="match status" value="1"/>
</dbReference>
<dbReference type="CDD" id="cd00051">
    <property type="entry name" value="EFh"/>
    <property type="match status" value="1"/>
</dbReference>
<dbReference type="PROSITE" id="PS50222">
    <property type="entry name" value="EF_HAND_2"/>
    <property type="match status" value="2"/>
</dbReference>
<dbReference type="InterPro" id="IPR002048">
    <property type="entry name" value="EF_hand_dom"/>
</dbReference>
<dbReference type="InterPro" id="IPR018247">
    <property type="entry name" value="EF_Hand_1_Ca_BS"/>
</dbReference>
<dbReference type="Proteomes" id="UP001189429">
    <property type="component" value="Unassembled WGS sequence"/>
</dbReference>
<keyword evidence="1" id="KW-0677">Repeat</keyword>
<organism evidence="5 6">
    <name type="scientific">Prorocentrum cordatum</name>
    <dbReference type="NCBI Taxonomy" id="2364126"/>
    <lineage>
        <taxon>Eukaryota</taxon>
        <taxon>Sar</taxon>
        <taxon>Alveolata</taxon>
        <taxon>Dinophyceae</taxon>
        <taxon>Prorocentrales</taxon>
        <taxon>Prorocentraceae</taxon>
        <taxon>Prorocentrum</taxon>
    </lineage>
</organism>
<protein>
    <recommendedName>
        <fullName evidence="4">EF-hand domain-containing protein</fullName>
    </recommendedName>
</protein>
<evidence type="ECO:0000313" key="6">
    <source>
        <dbReference type="Proteomes" id="UP001189429"/>
    </source>
</evidence>
<keyword evidence="2" id="KW-0106">Calcium</keyword>
<proteinExistence type="predicted"/>
<gene>
    <name evidence="5" type="ORF">PCOR1329_LOCUS37218</name>
</gene>
<evidence type="ECO:0000259" key="4">
    <source>
        <dbReference type="PROSITE" id="PS50222"/>
    </source>
</evidence>
<feature type="non-terminal residue" evidence="5">
    <location>
        <position position="1"/>
    </location>
</feature>
<comment type="caution">
    <text evidence="5">The sequence shown here is derived from an EMBL/GenBank/DDBJ whole genome shotgun (WGS) entry which is preliminary data.</text>
</comment>
<accession>A0ABN9TAI6</accession>
<dbReference type="SMART" id="SM00054">
    <property type="entry name" value="EFh"/>
    <property type="match status" value="3"/>
</dbReference>
<dbReference type="InterPro" id="IPR011992">
    <property type="entry name" value="EF-hand-dom_pair"/>
</dbReference>
<evidence type="ECO:0000256" key="3">
    <source>
        <dbReference type="SAM" id="MobiDB-lite"/>
    </source>
</evidence>
<feature type="domain" description="EF-hand" evidence="4">
    <location>
        <begin position="248"/>
        <end position="283"/>
    </location>
</feature>
<feature type="domain" description="EF-hand" evidence="4">
    <location>
        <begin position="289"/>
        <end position="324"/>
    </location>
</feature>
<keyword evidence="6" id="KW-1185">Reference proteome</keyword>
<evidence type="ECO:0000256" key="1">
    <source>
        <dbReference type="ARBA" id="ARBA00022737"/>
    </source>
</evidence>
<dbReference type="PANTHER" id="PTHR23050">
    <property type="entry name" value="CALCIUM BINDING PROTEIN"/>
    <property type="match status" value="1"/>
</dbReference>
<reference evidence="5" key="1">
    <citation type="submission" date="2023-10" db="EMBL/GenBank/DDBJ databases">
        <authorList>
            <person name="Chen Y."/>
            <person name="Shah S."/>
            <person name="Dougan E. K."/>
            <person name="Thang M."/>
            <person name="Chan C."/>
        </authorList>
    </citation>
    <scope>NUCLEOTIDE SEQUENCE [LARGE SCALE GENOMIC DNA]</scope>
</reference>
<dbReference type="PROSITE" id="PS00018">
    <property type="entry name" value="EF_HAND_1"/>
    <property type="match status" value="2"/>
</dbReference>
<evidence type="ECO:0000313" key="5">
    <source>
        <dbReference type="EMBL" id="CAK0842281.1"/>
    </source>
</evidence>
<feature type="region of interest" description="Disordered" evidence="3">
    <location>
        <begin position="1"/>
        <end position="31"/>
    </location>
</feature>
<dbReference type="Pfam" id="PF13499">
    <property type="entry name" value="EF-hand_7"/>
    <property type="match status" value="1"/>
</dbReference>
<dbReference type="Gene3D" id="1.10.238.10">
    <property type="entry name" value="EF-hand"/>
    <property type="match status" value="1"/>
</dbReference>
<sequence>RRLGGEGPESGLPSVGPRRGGGGGAAAGAVGSRAWAAAPGGVGREARLAGCGAESPRRRSEAFLARANDFISGLGSTAGAAHKEPWREPARPAGVGRPMLLNLRGLPSVGRPALSAAAREAEQLQQLARLLNLPAELMANAYDAFSRHATAPEATPGASCRSLLQEGRLSRQQLGRVVHDLLGGASGDTVAALADEAFRVAEKDGSNEIDFGQYAIWISSRSFSELLNLTADQISMRDLARKHGMAHSQVEQYKKYFDNFDTDGSGSIDRDEFETILSKCARLPKGTALPQQKVQTLWRLADSDGSRELDFQEFLVFYKRYFDGDGFENMYRFQHQLRSL</sequence>
<evidence type="ECO:0000256" key="2">
    <source>
        <dbReference type="ARBA" id="ARBA00022837"/>
    </source>
</evidence>